<dbReference type="GO" id="GO:0051082">
    <property type="term" value="F:unfolded protein binding"/>
    <property type="evidence" value="ECO:0007669"/>
    <property type="project" value="TreeGrafter"/>
</dbReference>
<dbReference type="Proteomes" id="UP001146120">
    <property type="component" value="Unassembled WGS sequence"/>
</dbReference>
<dbReference type="PANTHER" id="PTHR12356:SF17">
    <property type="entry name" value="CS DOMAIN-CONTAINING PROTEIN"/>
    <property type="match status" value="1"/>
</dbReference>
<dbReference type="PANTHER" id="PTHR12356">
    <property type="entry name" value="NUCLEAR MOVEMENT PROTEIN NUDC"/>
    <property type="match status" value="1"/>
</dbReference>
<feature type="region of interest" description="Disordered" evidence="2">
    <location>
        <begin position="85"/>
        <end position="128"/>
    </location>
</feature>
<dbReference type="CDD" id="cd06467">
    <property type="entry name" value="p23_NUDC_like"/>
    <property type="match status" value="1"/>
</dbReference>
<comment type="caution">
    <text evidence="4">The sequence shown here is derived from an EMBL/GenBank/DDBJ whole genome shotgun (WGS) entry which is preliminary data.</text>
</comment>
<dbReference type="EMBL" id="DAKRPA010000007">
    <property type="protein sequence ID" value="DBA04562.1"/>
    <property type="molecule type" value="Genomic_DNA"/>
</dbReference>
<dbReference type="GO" id="GO:0005737">
    <property type="term" value="C:cytoplasm"/>
    <property type="evidence" value="ECO:0007669"/>
    <property type="project" value="TreeGrafter"/>
</dbReference>
<feature type="compositionally biased region" description="Polar residues" evidence="2">
    <location>
        <begin position="110"/>
        <end position="125"/>
    </location>
</feature>
<sequence>MAAPGEHDQLLMALTARHQSIEALLDTFFEFLHRKTDLYVVTKDPALRKMGFLPGEAERRVLAAFRKLPLKPIDVDARDAAHATTTATATASAKPKAKPASKPKAAAKPQQLQQQSTVKHTSQPPATLKLTKEGKQLPVGNGGWTPRYTWTQSLQDVTMQVEVPAGTRARDVTCKFTATSLRVALRNAGCGDNGSEQDNVLVEGEFYERIRVDESLWSLDSGNHVLQVSLDKTRKTWWASALKGDNEIDTSQVDSTQPIDEYDETTQGAIRKAMYEQTQAQMNGHGRSEDQRLEQAMAMAQGTPGSPFSMDTLQRELNR</sequence>
<dbReference type="GO" id="GO:0006457">
    <property type="term" value="P:protein folding"/>
    <property type="evidence" value="ECO:0007669"/>
    <property type="project" value="TreeGrafter"/>
</dbReference>
<reference evidence="4" key="1">
    <citation type="submission" date="2022-11" db="EMBL/GenBank/DDBJ databases">
        <authorList>
            <person name="Morgan W.R."/>
            <person name="Tartar A."/>
        </authorList>
    </citation>
    <scope>NUCLEOTIDE SEQUENCE</scope>
    <source>
        <strain evidence="4">ARSEF 373</strain>
    </source>
</reference>
<feature type="region of interest" description="Disordered" evidence="2">
    <location>
        <begin position="300"/>
        <end position="319"/>
    </location>
</feature>
<keyword evidence="1" id="KW-0597">Phosphoprotein</keyword>
<dbReference type="InterPro" id="IPR025934">
    <property type="entry name" value="NudC_N_dom"/>
</dbReference>
<evidence type="ECO:0000259" key="3">
    <source>
        <dbReference type="PROSITE" id="PS51203"/>
    </source>
</evidence>
<evidence type="ECO:0000256" key="1">
    <source>
        <dbReference type="ARBA" id="ARBA00022553"/>
    </source>
</evidence>
<feature type="compositionally biased region" description="Low complexity" evidence="2">
    <location>
        <begin position="85"/>
        <end position="94"/>
    </location>
</feature>
<dbReference type="Pfam" id="PF14050">
    <property type="entry name" value="Nudc_N"/>
    <property type="match status" value="1"/>
</dbReference>
<evidence type="ECO:0000313" key="5">
    <source>
        <dbReference type="Proteomes" id="UP001146120"/>
    </source>
</evidence>
<dbReference type="SUPFAM" id="SSF49764">
    <property type="entry name" value="HSP20-like chaperones"/>
    <property type="match status" value="1"/>
</dbReference>
<dbReference type="InterPro" id="IPR007052">
    <property type="entry name" value="CS_dom"/>
</dbReference>
<dbReference type="AlphaFoldDB" id="A0AAV2ZHH8"/>
<dbReference type="Pfam" id="PF04969">
    <property type="entry name" value="CS"/>
    <property type="match status" value="1"/>
</dbReference>
<feature type="compositionally biased region" description="Polar residues" evidence="2">
    <location>
        <begin position="303"/>
        <end position="312"/>
    </location>
</feature>
<organism evidence="4 5">
    <name type="scientific">Lagenidium giganteum</name>
    <dbReference type="NCBI Taxonomy" id="4803"/>
    <lineage>
        <taxon>Eukaryota</taxon>
        <taxon>Sar</taxon>
        <taxon>Stramenopiles</taxon>
        <taxon>Oomycota</taxon>
        <taxon>Peronosporomycetes</taxon>
        <taxon>Pythiales</taxon>
        <taxon>Pythiaceae</taxon>
    </lineage>
</organism>
<dbReference type="InterPro" id="IPR037898">
    <property type="entry name" value="NudC_fam"/>
</dbReference>
<evidence type="ECO:0000256" key="2">
    <source>
        <dbReference type="SAM" id="MobiDB-lite"/>
    </source>
</evidence>
<feature type="domain" description="CS" evidence="3">
    <location>
        <begin position="143"/>
        <end position="242"/>
    </location>
</feature>
<accession>A0AAV2ZHH8</accession>
<dbReference type="InterPro" id="IPR008978">
    <property type="entry name" value="HSP20-like_chaperone"/>
</dbReference>
<dbReference type="PROSITE" id="PS51203">
    <property type="entry name" value="CS"/>
    <property type="match status" value="1"/>
</dbReference>
<name>A0AAV2ZHH8_9STRA</name>
<protein>
    <recommendedName>
        <fullName evidence="3">CS domain-containing protein</fullName>
    </recommendedName>
</protein>
<proteinExistence type="predicted"/>
<dbReference type="Gene3D" id="2.60.40.790">
    <property type="match status" value="1"/>
</dbReference>
<keyword evidence="5" id="KW-1185">Reference proteome</keyword>
<reference evidence="4" key="2">
    <citation type="journal article" date="2023" name="Microbiol Resour">
        <title>Decontamination and Annotation of the Draft Genome Sequence of the Oomycete Lagenidium giganteum ARSEF 373.</title>
        <authorList>
            <person name="Morgan W.R."/>
            <person name="Tartar A."/>
        </authorList>
    </citation>
    <scope>NUCLEOTIDE SEQUENCE</scope>
    <source>
        <strain evidence="4">ARSEF 373</strain>
    </source>
</reference>
<evidence type="ECO:0000313" key="4">
    <source>
        <dbReference type="EMBL" id="DBA04562.1"/>
    </source>
</evidence>
<gene>
    <name evidence="4" type="ORF">N0F65_011110</name>
</gene>